<feature type="domain" description="DUF6533" evidence="2">
    <location>
        <begin position="20"/>
        <end position="64"/>
    </location>
</feature>
<evidence type="ECO:0000259" key="2">
    <source>
        <dbReference type="Pfam" id="PF20151"/>
    </source>
</evidence>
<feature type="transmembrane region" description="Helical" evidence="1">
    <location>
        <begin position="141"/>
        <end position="164"/>
    </location>
</feature>
<dbReference type="OrthoDB" id="2744098at2759"/>
<sequence length="255" mass="28159">MAGNSEVQIAYRTFFANCWTFASSALLAYDYTLTFGNEVALFWTSGHMSGAAVLFVLNRYITLAAQCINLAPLPSSVKTYVHGSQDPVYQMHILKLSTTVEVVTRSSLIASDLVVLYVTWYRTYANAKLSLREGGPGRKTFASIILLDGTVYFMTLLILNILHLSFTLTGVAARPFLVTSVVALLEEPLTSILTSRFLINLQKAERKLDDSSESVSLGEVAFQPQMSRNTSRFIGSLGAQLSFYEDDSEESEDKS</sequence>
<evidence type="ECO:0000256" key="1">
    <source>
        <dbReference type="SAM" id="Phobius"/>
    </source>
</evidence>
<dbReference type="AlphaFoldDB" id="A0A4Q9MQ35"/>
<feature type="transmembrane region" description="Helical" evidence="1">
    <location>
        <begin position="9"/>
        <end position="29"/>
    </location>
</feature>
<evidence type="ECO:0000313" key="3">
    <source>
        <dbReference type="EMBL" id="TBU28246.1"/>
    </source>
</evidence>
<dbReference type="EMBL" id="ML143423">
    <property type="protein sequence ID" value="TBU28246.1"/>
    <property type="molecule type" value="Genomic_DNA"/>
</dbReference>
<keyword evidence="1" id="KW-0472">Membrane</keyword>
<proteinExistence type="predicted"/>
<dbReference type="InterPro" id="IPR045340">
    <property type="entry name" value="DUF6533"/>
</dbReference>
<dbReference type="Proteomes" id="UP000292957">
    <property type="component" value="Unassembled WGS sequence"/>
</dbReference>
<name>A0A4Q9MQ35_9APHY</name>
<feature type="transmembrane region" description="Helical" evidence="1">
    <location>
        <begin position="41"/>
        <end position="61"/>
    </location>
</feature>
<reference evidence="3" key="1">
    <citation type="submission" date="2019-01" db="EMBL/GenBank/DDBJ databases">
        <title>Draft genome sequences of three monokaryotic isolates of the white-rot basidiomycete fungus Dichomitus squalens.</title>
        <authorList>
            <consortium name="DOE Joint Genome Institute"/>
            <person name="Lopez S.C."/>
            <person name="Andreopoulos B."/>
            <person name="Pangilinan J."/>
            <person name="Lipzen A."/>
            <person name="Riley R."/>
            <person name="Ahrendt S."/>
            <person name="Ng V."/>
            <person name="Barry K."/>
            <person name="Daum C."/>
            <person name="Grigoriev I.V."/>
            <person name="Hilden K.S."/>
            <person name="Makela M.R."/>
            <person name="de Vries R.P."/>
        </authorList>
    </citation>
    <scope>NUCLEOTIDE SEQUENCE [LARGE SCALE GENOMIC DNA]</scope>
    <source>
        <strain evidence="3">OM18370.1</strain>
    </source>
</reference>
<accession>A0A4Q9MQ35</accession>
<gene>
    <name evidence="3" type="ORF">BD311DRAFT_807069</name>
</gene>
<protein>
    <recommendedName>
        <fullName evidence="2">DUF6533 domain-containing protein</fullName>
    </recommendedName>
</protein>
<organism evidence="3">
    <name type="scientific">Dichomitus squalens</name>
    <dbReference type="NCBI Taxonomy" id="114155"/>
    <lineage>
        <taxon>Eukaryota</taxon>
        <taxon>Fungi</taxon>
        <taxon>Dikarya</taxon>
        <taxon>Basidiomycota</taxon>
        <taxon>Agaricomycotina</taxon>
        <taxon>Agaricomycetes</taxon>
        <taxon>Polyporales</taxon>
        <taxon>Polyporaceae</taxon>
        <taxon>Dichomitus</taxon>
    </lineage>
</organism>
<dbReference type="Pfam" id="PF20151">
    <property type="entry name" value="DUF6533"/>
    <property type="match status" value="1"/>
</dbReference>
<keyword evidence="1" id="KW-0812">Transmembrane</keyword>
<keyword evidence="1" id="KW-1133">Transmembrane helix</keyword>